<reference evidence="1 2" key="1">
    <citation type="journal article" date="2019" name="Commun. Biol.">
        <title>The bagworm genome reveals a unique fibroin gene that provides high tensile strength.</title>
        <authorList>
            <person name="Kono N."/>
            <person name="Nakamura H."/>
            <person name="Ohtoshi R."/>
            <person name="Tomita M."/>
            <person name="Numata K."/>
            <person name="Arakawa K."/>
        </authorList>
    </citation>
    <scope>NUCLEOTIDE SEQUENCE [LARGE SCALE GENOMIC DNA]</scope>
</reference>
<protein>
    <submittedName>
        <fullName evidence="1">Uncharacterized protein</fullName>
    </submittedName>
</protein>
<keyword evidence="2" id="KW-1185">Reference proteome</keyword>
<evidence type="ECO:0000313" key="1">
    <source>
        <dbReference type="EMBL" id="GBP43280.1"/>
    </source>
</evidence>
<sequence length="111" mass="12859">MWRHEQGKKLAQLTEAERRLTVINMNHFIRSGMLLMRTRNGRVIAGAGSTPNVSRHRGFCCRRGRRHGLGHTWHCARGIIVDLRLADISIDTRKPRAAHRWDCNPILRNFP</sequence>
<evidence type="ECO:0000313" key="2">
    <source>
        <dbReference type="Proteomes" id="UP000299102"/>
    </source>
</evidence>
<dbReference type="AlphaFoldDB" id="A0A4C1VXE3"/>
<name>A0A4C1VXE3_EUMVA</name>
<comment type="caution">
    <text evidence="1">The sequence shown here is derived from an EMBL/GenBank/DDBJ whole genome shotgun (WGS) entry which is preliminary data.</text>
</comment>
<gene>
    <name evidence="1" type="ORF">EVAR_31163_1</name>
</gene>
<dbReference type="Proteomes" id="UP000299102">
    <property type="component" value="Unassembled WGS sequence"/>
</dbReference>
<accession>A0A4C1VXE3</accession>
<organism evidence="1 2">
    <name type="scientific">Eumeta variegata</name>
    <name type="common">Bagworm moth</name>
    <name type="synonym">Eumeta japonica</name>
    <dbReference type="NCBI Taxonomy" id="151549"/>
    <lineage>
        <taxon>Eukaryota</taxon>
        <taxon>Metazoa</taxon>
        <taxon>Ecdysozoa</taxon>
        <taxon>Arthropoda</taxon>
        <taxon>Hexapoda</taxon>
        <taxon>Insecta</taxon>
        <taxon>Pterygota</taxon>
        <taxon>Neoptera</taxon>
        <taxon>Endopterygota</taxon>
        <taxon>Lepidoptera</taxon>
        <taxon>Glossata</taxon>
        <taxon>Ditrysia</taxon>
        <taxon>Tineoidea</taxon>
        <taxon>Psychidae</taxon>
        <taxon>Oiketicinae</taxon>
        <taxon>Eumeta</taxon>
    </lineage>
</organism>
<proteinExistence type="predicted"/>
<dbReference type="EMBL" id="BGZK01000433">
    <property type="protein sequence ID" value="GBP43280.1"/>
    <property type="molecule type" value="Genomic_DNA"/>
</dbReference>